<dbReference type="EMBL" id="CT573213">
    <property type="protein sequence ID" value="CAJ62154.1"/>
    <property type="molecule type" value="Genomic_DNA"/>
</dbReference>
<feature type="domain" description="Luciferase-like" evidence="3">
    <location>
        <begin position="3"/>
        <end position="304"/>
    </location>
</feature>
<evidence type="ECO:0000256" key="1">
    <source>
        <dbReference type="ARBA" id="ARBA00023002"/>
    </source>
</evidence>
<dbReference type="GO" id="GO:0004497">
    <property type="term" value="F:monooxygenase activity"/>
    <property type="evidence" value="ECO:0007669"/>
    <property type="project" value="UniProtKB-KW"/>
</dbReference>
<sequence>MLELGVLSLSDRQVRLGTGERVGHGERLDEIVGHATLAERVGLDLFALGEHHTLDFAVSSPAVVLAAVAARTSRIRLTSAVTVLPILDPVRLYQDFATLDLLSHGRAEIIAGRSAYAEPFEMFGEHLADADALFDEKLRLLLALRERERVTWRGRFRPPLTDAPITPRAEPGSLPVWVGVGGSPTSAERAGRLGLPMVLGYIGGPLSHARRAVDLYREAGERAGHPAERLKVGISTHFYAAASEQDARDVHPYYYEYLRPKTPGGRGFVVSAEAFADGMRRGNAIMIGTPAQLVEKILDAHQTLGLDRFYGQIDWGGLPREQVAESIHRFAEAVAPVVRTHTDSQPSVATR</sequence>
<dbReference type="HOGENOM" id="CLU_027853_8_0_11"/>
<name>Q0RK06_FRAAA</name>
<accession>Q0RK06</accession>
<dbReference type="InterPro" id="IPR011251">
    <property type="entry name" value="Luciferase-like_dom"/>
</dbReference>
<gene>
    <name evidence="4" type="ordered locus">FRAAL3511</name>
</gene>
<dbReference type="Gene3D" id="3.20.20.30">
    <property type="entry name" value="Luciferase-like domain"/>
    <property type="match status" value="1"/>
</dbReference>
<dbReference type="InterPro" id="IPR036661">
    <property type="entry name" value="Luciferase-like_sf"/>
</dbReference>
<evidence type="ECO:0000313" key="5">
    <source>
        <dbReference type="Proteomes" id="UP000000657"/>
    </source>
</evidence>
<protein>
    <submittedName>
        <fullName evidence="4">Oxidoreductase Bacterial luciferase family protein</fullName>
    </submittedName>
</protein>
<organism evidence="4 5">
    <name type="scientific">Frankia alni (strain DSM 45986 / CECT 9034 / ACN14a)</name>
    <dbReference type="NCBI Taxonomy" id="326424"/>
    <lineage>
        <taxon>Bacteria</taxon>
        <taxon>Bacillati</taxon>
        <taxon>Actinomycetota</taxon>
        <taxon>Actinomycetes</taxon>
        <taxon>Frankiales</taxon>
        <taxon>Frankiaceae</taxon>
        <taxon>Frankia</taxon>
    </lineage>
</organism>
<dbReference type="AlphaFoldDB" id="Q0RK06"/>
<dbReference type="GO" id="GO:0005829">
    <property type="term" value="C:cytosol"/>
    <property type="evidence" value="ECO:0007669"/>
    <property type="project" value="TreeGrafter"/>
</dbReference>
<dbReference type="STRING" id="326424.FRAAL3511"/>
<keyword evidence="1" id="KW-0560">Oxidoreductase</keyword>
<reference evidence="4 5" key="1">
    <citation type="journal article" date="2007" name="Genome Res.">
        <title>Genome characteristics of facultatively symbiotic Frankia sp. strains reflect host range and host plant biogeography.</title>
        <authorList>
            <person name="Normand P."/>
            <person name="Lapierre P."/>
            <person name="Tisa L.S."/>
            <person name="Gogarten J.P."/>
            <person name="Alloisio N."/>
            <person name="Bagnarol E."/>
            <person name="Bassi C.A."/>
            <person name="Berry A.M."/>
            <person name="Bickhart D.M."/>
            <person name="Choisne N."/>
            <person name="Couloux A."/>
            <person name="Cournoyer B."/>
            <person name="Cruveiller S."/>
            <person name="Daubin V."/>
            <person name="Demange N."/>
            <person name="Francino M.P."/>
            <person name="Goltsman E."/>
            <person name="Huang Y."/>
            <person name="Kopp O.R."/>
            <person name="Labarre L."/>
            <person name="Lapidus A."/>
            <person name="Lavire C."/>
            <person name="Marechal J."/>
            <person name="Martinez M."/>
            <person name="Mastronunzio J.E."/>
            <person name="Mullin B.C."/>
            <person name="Niemann J."/>
            <person name="Pujic P."/>
            <person name="Rawnsley T."/>
            <person name="Rouy Z."/>
            <person name="Schenowitz C."/>
            <person name="Sellstedt A."/>
            <person name="Tavares F."/>
            <person name="Tomkins J.P."/>
            <person name="Vallenet D."/>
            <person name="Valverde C."/>
            <person name="Wall L.G."/>
            <person name="Wang Y."/>
            <person name="Medigue C."/>
            <person name="Benson D.R."/>
        </authorList>
    </citation>
    <scope>NUCLEOTIDE SEQUENCE [LARGE SCALE GENOMIC DNA]</scope>
    <source>
        <strain evidence="5">DSM 45986 / CECT 9034 / ACN14a</strain>
    </source>
</reference>
<dbReference type="GO" id="GO:0016705">
    <property type="term" value="F:oxidoreductase activity, acting on paired donors, with incorporation or reduction of molecular oxygen"/>
    <property type="evidence" value="ECO:0007669"/>
    <property type="project" value="InterPro"/>
</dbReference>
<proteinExistence type="predicted"/>
<dbReference type="InterPro" id="IPR050766">
    <property type="entry name" value="Bact_Lucif_Oxidored"/>
</dbReference>
<dbReference type="Proteomes" id="UP000000657">
    <property type="component" value="Chromosome"/>
</dbReference>
<dbReference type="RefSeq" id="WP_011604652.1">
    <property type="nucleotide sequence ID" value="NC_008278.1"/>
</dbReference>
<keyword evidence="2" id="KW-0503">Monooxygenase</keyword>
<dbReference type="PANTHER" id="PTHR30137:SF8">
    <property type="entry name" value="BLR5498 PROTEIN"/>
    <property type="match status" value="1"/>
</dbReference>
<evidence type="ECO:0000259" key="3">
    <source>
        <dbReference type="Pfam" id="PF00296"/>
    </source>
</evidence>
<dbReference type="Pfam" id="PF00296">
    <property type="entry name" value="Bac_luciferase"/>
    <property type="match status" value="1"/>
</dbReference>
<dbReference type="OrthoDB" id="9776438at2"/>
<dbReference type="PANTHER" id="PTHR30137">
    <property type="entry name" value="LUCIFERASE-LIKE MONOOXYGENASE"/>
    <property type="match status" value="1"/>
</dbReference>
<keyword evidence="5" id="KW-1185">Reference proteome</keyword>
<dbReference type="eggNOG" id="COG2141">
    <property type="taxonomic scope" value="Bacteria"/>
</dbReference>
<dbReference type="SUPFAM" id="SSF51679">
    <property type="entry name" value="Bacterial luciferase-like"/>
    <property type="match status" value="1"/>
</dbReference>
<dbReference type="KEGG" id="fal:FRAAL3511"/>
<evidence type="ECO:0000313" key="4">
    <source>
        <dbReference type="EMBL" id="CAJ62154.1"/>
    </source>
</evidence>
<evidence type="ECO:0000256" key="2">
    <source>
        <dbReference type="ARBA" id="ARBA00023033"/>
    </source>
</evidence>